<dbReference type="Pfam" id="PF20684">
    <property type="entry name" value="Fung_rhodopsin"/>
    <property type="match status" value="1"/>
</dbReference>
<proteinExistence type="predicted"/>
<dbReference type="PANTHER" id="PTHR38794">
    <property type="entry name" value="INTEGRAL MEMBRANE PROTEIN"/>
    <property type="match status" value="1"/>
</dbReference>
<keyword evidence="1" id="KW-0812">Transmembrane</keyword>
<evidence type="ECO:0000313" key="4">
    <source>
        <dbReference type="Proteomes" id="UP000799778"/>
    </source>
</evidence>
<evidence type="ECO:0000256" key="1">
    <source>
        <dbReference type="SAM" id="Phobius"/>
    </source>
</evidence>
<keyword evidence="4" id="KW-1185">Reference proteome</keyword>
<dbReference type="EMBL" id="ML978094">
    <property type="protein sequence ID" value="KAF2008286.1"/>
    <property type="molecule type" value="Genomic_DNA"/>
</dbReference>
<evidence type="ECO:0000313" key="3">
    <source>
        <dbReference type="EMBL" id="KAF2008286.1"/>
    </source>
</evidence>
<evidence type="ECO:0000259" key="2">
    <source>
        <dbReference type="Pfam" id="PF20684"/>
    </source>
</evidence>
<protein>
    <recommendedName>
        <fullName evidence="2">Rhodopsin domain-containing protein</fullName>
    </recommendedName>
</protein>
<feature type="transmembrane region" description="Helical" evidence="1">
    <location>
        <begin position="16"/>
        <end position="37"/>
    </location>
</feature>
<feature type="transmembrane region" description="Helical" evidence="1">
    <location>
        <begin position="132"/>
        <end position="154"/>
    </location>
</feature>
<keyword evidence="1" id="KW-1133">Transmembrane helix</keyword>
<feature type="transmembrane region" description="Helical" evidence="1">
    <location>
        <begin position="247"/>
        <end position="271"/>
    </location>
</feature>
<reference evidence="3" key="1">
    <citation type="journal article" date="2020" name="Stud. Mycol.">
        <title>101 Dothideomycetes genomes: a test case for predicting lifestyles and emergence of pathogens.</title>
        <authorList>
            <person name="Haridas S."/>
            <person name="Albert R."/>
            <person name="Binder M."/>
            <person name="Bloem J."/>
            <person name="Labutti K."/>
            <person name="Salamov A."/>
            <person name="Andreopoulos B."/>
            <person name="Baker S."/>
            <person name="Barry K."/>
            <person name="Bills G."/>
            <person name="Bluhm B."/>
            <person name="Cannon C."/>
            <person name="Castanera R."/>
            <person name="Culley D."/>
            <person name="Daum C."/>
            <person name="Ezra D."/>
            <person name="Gonzalez J."/>
            <person name="Henrissat B."/>
            <person name="Kuo A."/>
            <person name="Liang C."/>
            <person name="Lipzen A."/>
            <person name="Lutzoni F."/>
            <person name="Magnuson J."/>
            <person name="Mondo S."/>
            <person name="Nolan M."/>
            <person name="Ohm R."/>
            <person name="Pangilinan J."/>
            <person name="Park H.-J."/>
            <person name="Ramirez L."/>
            <person name="Alfaro M."/>
            <person name="Sun H."/>
            <person name="Tritt A."/>
            <person name="Yoshinaga Y."/>
            <person name="Zwiers L.-H."/>
            <person name="Turgeon B."/>
            <person name="Goodwin S."/>
            <person name="Spatafora J."/>
            <person name="Crous P."/>
            <person name="Grigoriev I."/>
        </authorList>
    </citation>
    <scope>NUCLEOTIDE SEQUENCE</scope>
    <source>
        <strain evidence="3">CBS 175.79</strain>
    </source>
</reference>
<sequence>MTSPGNTISPSHQGPAVDIACWICYLFSALCVISKIWMKMSRGKKGAKFYQLHLDDFLLILTLSFATIFNVLLSQQVAFGMGSPFFDLTLDSQVRVEKLGYTSQFMYVCTIGSANMAAIVCGIMLEPTKRYLRLLMAVCFLNITWILSAIFSIAFQCTLPNPWDSLGSRCIDLIALWSSIEILNTCMNCALIAVMCAILAQLQMSKKKYLLMSLLSVRVILVVPVAFKIHFLLQHHVPSAEYPITGNWKITICSALIATSTIVATCLPFLVPVIKNLHSGFTVGDVQDKFGVSDVDETGTAGSSHFQILQIRSFHLSNSQDS</sequence>
<feature type="transmembrane region" description="Helical" evidence="1">
    <location>
        <begin position="209"/>
        <end position="227"/>
    </location>
</feature>
<gene>
    <name evidence="3" type="ORF">BU24DRAFT_456404</name>
</gene>
<keyword evidence="1" id="KW-0472">Membrane</keyword>
<organism evidence="3 4">
    <name type="scientific">Aaosphaeria arxii CBS 175.79</name>
    <dbReference type="NCBI Taxonomy" id="1450172"/>
    <lineage>
        <taxon>Eukaryota</taxon>
        <taxon>Fungi</taxon>
        <taxon>Dikarya</taxon>
        <taxon>Ascomycota</taxon>
        <taxon>Pezizomycotina</taxon>
        <taxon>Dothideomycetes</taxon>
        <taxon>Pleosporomycetidae</taxon>
        <taxon>Pleosporales</taxon>
        <taxon>Pleosporales incertae sedis</taxon>
        <taxon>Aaosphaeria</taxon>
    </lineage>
</organism>
<feature type="transmembrane region" description="Helical" evidence="1">
    <location>
        <begin position="174"/>
        <end position="202"/>
    </location>
</feature>
<name>A0A6A5X5W3_9PLEO</name>
<dbReference type="OrthoDB" id="3918601at2759"/>
<dbReference type="PANTHER" id="PTHR38794:SF1">
    <property type="entry name" value="INTEGRAL MEMBRANE PROTEIN"/>
    <property type="match status" value="1"/>
</dbReference>
<dbReference type="GeneID" id="54288833"/>
<feature type="transmembrane region" description="Helical" evidence="1">
    <location>
        <begin position="105"/>
        <end position="125"/>
    </location>
</feature>
<feature type="transmembrane region" description="Helical" evidence="1">
    <location>
        <begin position="57"/>
        <end position="78"/>
    </location>
</feature>
<dbReference type="AlphaFoldDB" id="A0A6A5X5W3"/>
<feature type="domain" description="Rhodopsin" evidence="2">
    <location>
        <begin position="51"/>
        <end position="275"/>
    </location>
</feature>
<accession>A0A6A5X5W3</accession>
<dbReference type="RefSeq" id="XP_033376625.1">
    <property type="nucleotide sequence ID" value="XM_033531436.1"/>
</dbReference>
<dbReference type="InterPro" id="IPR049326">
    <property type="entry name" value="Rhodopsin_dom_fungi"/>
</dbReference>
<dbReference type="Proteomes" id="UP000799778">
    <property type="component" value="Unassembled WGS sequence"/>
</dbReference>